<evidence type="ECO:0000313" key="4">
    <source>
        <dbReference type="Proteomes" id="UP000254159"/>
    </source>
</evidence>
<evidence type="ECO:0000256" key="1">
    <source>
        <dbReference type="ARBA" id="ARBA00022898"/>
    </source>
</evidence>
<dbReference type="InterPro" id="IPR015421">
    <property type="entry name" value="PyrdxlP-dep_Trfase_major"/>
</dbReference>
<dbReference type="PANTHER" id="PTHR30244:SF34">
    <property type="entry name" value="DTDP-4-AMINO-4,6-DIDEOXYGALACTOSE TRANSAMINASE"/>
    <property type="match status" value="1"/>
</dbReference>
<dbReference type="EMBL" id="UGCD01000002">
    <property type="protein sequence ID" value="STI20726.1"/>
    <property type="molecule type" value="Genomic_DNA"/>
</dbReference>
<name>A0A376RS13_ECOLX</name>
<dbReference type="Gene3D" id="3.40.640.10">
    <property type="entry name" value="Type I PLP-dependent aspartate aminotransferase-like (Major domain)"/>
    <property type="match status" value="1"/>
</dbReference>
<dbReference type="GO" id="GO:0099620">
    <property type="term" value="F:UDP-4-amino-4-deoxy-L-arabinose aminotransferase"/>
    <property type="evidence" value="ECO:0007669"/>
    <property type="project" value="UniProtKB-EC"/>
</dbReference>
<organism evidence="3 4">
    <name type="scientific">Escherichia coli</name>
    <dbReference type="NCBI Taxonomy" id="562"/>
    <lineage>
        <taxon>Bacteria</taxon>
        <taxon>Pseudomonadati</taxon>
        <taxon>Pseudomonadota</taxon>
        <taxon>Gammaproteobacteria</taxon>
        <taxon>Enterobacterales</taxon>
        <taxon>Enterobacteriaceae</taxon>
        <taxon>Escherichia</taxon>
    </lineage>
</organism>
<comment type="similarity">
    <text evidence="2">Belongs to the DegT/DnrJ/EryC1 family.</text>
</comment>
<keyword evidence="3" id="KW-0032">Aminotransferase</keyword>
<sequence>MIPFNAPPVVGTELDYMQSAMGSGKLCGDGGFTRRCQQWLEQRFGSAKVLLTPSCTASLEMAALLLDIQPGDEVIMPSYTFVSTANAFVLRGAKIVFVDVRPDTMNIDETLIGSGDHRQNARYRAGPLRGCGLRNGHHYGVGEKA</sequence>
<evidence type="ECO:0000256" key="2">
    <source>
        <dbReference type="ARBA" id="ARBA00037999"/>
    </source>
</evidence>
<reference evidence="3 4" key="1">
    <citation type="submission" date="2018-06" db="EMBL/GenBank/DDBJ databases">
        <authorList>
            <consortium name="Pathogen Informatics"/>
            <person name="Doyle S."/>
        </authorList>
    </citation>
    <scope>NUCLEOTIDE SEQUENCE [LARGE SCALE GENOMIC DNA]</scope>
    <source>
        <strain evidence="3 4">NCTC10865</strain>
    </source>
</reference>
<dbReference type="Pfam" id="PF01041">
    <property type="entry name" value="DegT_DnrJ_EryC1"/>
    <property type="match status" value="1"/>
</dbReference>
<dbReference type="AlphaFoldDB" id="A0A376RS13"/>
<keyword evidence="1" id="KW-0663">Pyridoxal phosphate</keyword>
<dbReference type="GO" id="GO:0019180">
    <property type="term" value="F:dTDP-4-amino-4,6-dideoxygalactose transaminase activity"/>
    <property type="evidence" value="ECO:0007669"/>
    <property type="project" value="TreeGrafter"/>
</dbReference>
<accession>A0A376RS13</accession>
<keyword evidence="3" id="KW-0808">Transferase</keyword>
<gene>
    <name evidence="3" type="primary">rffA_2</name>
    <name evidence="3" type="ORF">NCTC10865_06169</name>
</gene>
<proteinExistence type="inferred from homology"/>
<dbReference type="GO" id="GO:0000271">
    <property type="term" value="P:polysaccharide biosynthetic process"/>
    <property type="evidence" value="ECO:0007669"/>
    <property type="project" value="TreeGrafter"/>
</dbReference>
<dbReference type="SUPFAM" id="SSF53383">
    <property type="entry name" value="PLP-dependent transferases"/>
    <property type="match status" value="1"/>
</dbReference>
<evidence type="ECO:0000313" key="3">
    <source>
        <dbReference type="EMBL" id="STI20726.1"/>
    </source>
</evidence>
<dbReference type="EC" id="2.6.1.87" evidence="3"/>
<dbReference type="InterPro" id="IPR000653">
    <property type="entry name" value="DegT/StrS_aminotransferase"/>
</dbReference>
<dbReference type="GO" id="GO:0030170">
    <property type="term" value="F:pyridoxal phosphate binding"/>
    <property type="evidence" value="ECO:0007669"/>
    <property type="project" value="TreeGrafter"/>
</dbReference>
<dbReference type="InterPro" id="IPR015424">
    <property type="entry name" value="PyrdxlP-dep_Trfase"/>
</dbReference>
<dbReference type="PANTHER" id="PTHR30244">
    <property type="entry name" value="TRANSAMINASE"/>
    <property type="match status" value="1"/>
</dbReference>
<protein>
    <submittedName>
        <fullName evidence="3">dTDP-4-oxo-6-deoxy-D-glucose transaminase</fullName>
        <ecNumber evidence="3">2.6.1.87</ecNumber>
    </submittedName>
</protein>
<dbReference type="Proteomes" id="UP000254159">
    <property type="component" value="Unassembled WGS sequence"/>
</dbReference>